<name>A0A0A5GHC5_9BACI</name>
<proteinExistence type="predicted"/>
<sequence>MRDAASPDIETLKLKDGTQMKFRTKDEKIQVYQNQSWSPFFSQGVNVGASLPGHYPGELPIKKEDYMRWFKQIHEMGANTIRIYTIHDPAFYEALVEFNRDHGEDPLYFMQGVWSPVNKLEETQDAHSPKVTKAFKKEIKDAVGAIYGDITLPESHGEASGEYTANAAPYLLAWHIGTEWDPKMVKKTNEKNNGTPFKGDHFQSKSKASSFENWLAELMNYTASLEKKRGWEHPMTFTNWVTTDPLKHPKEPFPMEDSVEVDATKITTNQWDAGYFASYHVYPYYPDFLRYSDQYKQAKGPIGKSNNYRGYLRDLQEYHNNLPVMVTEFGVPSSLGSAHIGENEWNQGGHTEQQQGEINRELFKNIYQEDYAGAILFSWQDEWFKRTWNTMNYDNPDRRAYWYNALSSEQSFGVLGMYPSKTDDIQIDGNTDDWKQLEDKEKLDMNPEGWEEIWVTHDEGYLYIHGTLSKSFQPEKQSLYLGIDSLPGGNRHGGPLGERRLDEGLENIIQLSTEEKSSIKIASNYDLHQRLYGESYGIKEVKQKHTKENSGVFRPWKLALSLKTDPPHSKFSVPFDDVTIGQLKKGSTDSENKTFNSHILWQAKDKTIELKIPWAMLGFSDPSTREAVSYENGDSDKSKFNTEKSKGIRILPWIVNQNKESINSLGKQSPVPVSELPIYQWETWHEVDYYEHLKSSYYTMKQAFQSTKK</sequence>
<keyword evidence="2" id="KW-1185">Reference proteome</keyword>
<dbReference type="Gene3D" id="3.20.20.80">
    <property type="entry name" value="Glycosidases"/>
    <property type="match status" value="1"/>
</dbReference>
<dbReference type="AlphaFoldDB" id="A0A0A5GHC5"/>
<evidence type="ECO:0008006" key="3">
    <source>
        <dbReference type="Google" id="ProtNLM"/>
    </source>
</evidence>
<dbReference type="EMBL" id="AVPF01000006">
    <property type="protein sequence ID" value="KGX90623.1"/>
    <property type="molecule type" value="Genomic_DNA"/>
</dbReference>
<evidence type="ECO:0000313" key="2">
    <source>
        <dbReference type="Proteomes" id="UP000030403"/>
    </source>
</evidence>
<dbReference type="eggNOG" id="COG0457">
    <property type="taxonomic scope" value="Bacteria"/>
</dbReference>
<dbReference type="InterPro" id="IPR017853">
    <property type="entry name" value="GH"/>
</dbReference>
<gene>
    <name evidence="1" type="ORF">N783_19895</name>
</gene>
<accession>A0A0A5GHC5</accession>
<dbReference type="Proteomes" id="UP000030403">
    <property type="component" value="Unassembled WGS sequence"/>
</dbReference>
<organism evidence="1 2">
    <name type="scientific">Pontibacillus marinus BH030004 = DSM 16465</name>
    <dbReference type="NCBI Taxonomy" id="1385511"/>
    <lineage>
        <taxon>Bacteria</taxon>
        <taxon>Bacillati</taxon>
        <taxon>Bacillota</taxon>
        <taxon>Bacilli</taxon>
        <taxon>Bacillales</taxon>
        <taxon>Bacillaceae</taxon>
        <taxon>Pontibacillus</taxon>
    </lineage>
</organism>
<comment type="caution">
    <text evidence="1">The sequence shown here is derived from an EMBL/GenBank/DDBJ whole genome shotgun (WGS) entry which is preliminary data.</text>
</comment>
<protein>
    <recommendedName>
        <fullName evidence="3">Family 2 glycosyl transferase</fullName>
    </recommendedName>
</protein>
<dbReference type="SUPFAM" id="SSF51445">
    <property type="entry name" value="(Trans)glycosidases"/>
    <property type="match status" value="1"/>
</dbReference>
<evidence type="ECO:0000313" key="1">
    <source>
        <dbReference type="EMBL" id="KGX90623.1"/>
    </source>
</evidence>
<dbReference type="STRING" id="1385511.GCA_000425225_01525"/>
<reference evidence="1 2" key="1">
    <citation type="submission" date="2013-08" db="EMBL/GenBank/DDBJ databases">
        <authorList>
            <person name="Huang J."/>
            <person name="Wang G."/>
        </authorList>
    </citation>
    <scope>NUCLEOTIDE SEQUENCE [LARGE SCALE GENOMIC DNA]</scope>
    <source>
        <strain evidence="1 2">BH030004</strain>
    </source>
</reference>
<dbReference type="RefSeq" id="WP_231566553.1">
    <property type="nucleotide sequence ID" value="NZ_AVPF01000006.1"/>
</dbReference>